<dbReference type="InterPro" id="IPR023332">
    <property type="entry name" value="Proteasome_alpha-type"/>
</dbReference>
<dbReference type="InterPro" id="IPR000426">
    <property type="entry name" value="Proteasome_asu_N"/>
</dbReference>
<dbReference type="GO" id="GO:0016787">
    <property type="term" value="F:hydrolase activity"/>
    <property type="evidence" value="ECO:0007669"/>
    <property type="project" value="UniProtKB-KW"/>
</dbReference>
<sequence>MFYSLSTLLIPKILESHTEIKLYILHSHFLFYTHTHTHIYIYIYMASIGTGYDLSATTFSPDGRVFQVEYAQKAADSSGLTLGMCCKDGVVLAVEKVLLSKMLLKESGRRVHLIDQHAILAVAGMGPDGRQLATRARQECEQYRNIFRMPMPAHLLAERIAGYVHVHSLYWHVRPFGCTILIGTWDGKQGPALYMIDPSGTFYRYYGCAAGKGKQGAKTGLEKLDFHQLSCEDALFELAKLINAAHDESKDKPYEMEMIWIKRDLGKASLVPPNLIETVRQRAEQLAREEEMAD</sequence>
<evidence type="ECO:0000313" key="8">
    <source>
        <dbReference type="EMBL" id="EME30922.1"/>
    </source>
</evidence>
<evidence type="ECO:0000259" key="7">
    <source>
        <dbReference type="PROSITE" id="PS00388"/>
    </source>
</evidence>
<evidence type="ECO:0000256" key="4">
    <source>
        <dbReference type="ARBA" id="ARBA00023242"/>
    </source>
</evidence>
<organism evidence="8 9">
    <name type="scientific">Galdieria sulphuraria</name>
    <name type="common">Red alga</name>
    <dbReference type="NCBI Taxonomy" id="130081"/>
    <lineage>
        <taxon>Eukaryota</taxon>
        <taxon>Rhodophyta</taxon>
        <taxon>Bangiophyceae</taxon>
        <taxon>Galdieriales</taxon>
        <taxon>Galdieriaceae</taxon>
        <taxon>Galdieria</taxon>
    </lineage>
</organism>
<dbReference type="Gramene" id="EME30922">
    <property type="protein sequence ID" value="EME30922"/>
    <property type="gene ID" value="Gasu_16900"/>
</dbReference>
<dbReference type="SMART" id="SM00948">
    <property type="entry name" value="Proteasome_A_N"/>
    <property type="match status" value="1"/>
</dbReference>
<dbReference type="PROSITE" id="PS51475">
    <property type="entry name" value="PROTEASOME_ALPHA_2"/>
    <property type="match status" value="1"/>
</dbReference>
<dbReference type="OrthoDB" id="431557at2759"/>
<dbReference type="Pfam" id="PF10584">
    <property type="entry name" value="Proteasome_A_N"/>
    <property type="match status" value="1"/>
</dbReference>
<evidence type="ECO:0000256" key="3">
    <source>
        <dbReference type="ARBA" id="ARBA00022942"/>
    </source>
</evidence>
<dbReference type="GO" id="GO:0019773">
    <property type="term" value="C:proteasome core complex, alpha-subunit complex"/>
    <property type="evidence" value="ECO:0007669"/>
    <property type="project" value="UniProtKB-UniRule"/>
</dbReference>
<keyword evidence="9" id="KW-1185">Reference proteome</keyword>
<dbReference type="Proteomes" id="UP000030680">
    <property type="component" value="Unassembled WGS sequence"/>
</dbReference>
<proteinExistence type="inferred from homology"/>
<evidence type="ECO:0000256" key="5">
    <source>
        <dbReference type="PROSITE-ProRule" id="PRU00808"/>
    </source>
</evidence>
<keyword evidence="3 5" id="KW-0647">Proteasome</keyword>
<dbReference type="Gene3D" id="3.60.20.10">
    <property type="entry name" value="Glutamine Phosphoribosylpyrophosphate, subunit 1, domain 1"/>
    <property type="match status" value="1"/>
</dbReference>
<dbReference type="AlphaFoldDB" id="M2XL93"/>
<dbReference type="GO" id="GO:0005737">
    <property type="term" value="C:cytoplasm"/>
    <property type="evidence" value="ECO:0007669"/>
    <property type="project" value="UniProtKB-SubCell"/>
</dbReference>
<dbReference type="STRING" id="130081.M2XL93"/>
<comment type="subcellular location">
    <subcellularLocation>
        <location evidence="6">Cytoplasm</location>
    </subcellularLocation>
    <subcellularLocation>
        <location evidence="6">Nucleus</location>
    </subcellularLocation>
</comment>
<evidence type="ECO:0000313" key="9">
    <source>
        <dbReference type="Proteomes" id="UP000030680"/>
    </source>
</evidence>
<dbReference type="KEGG" id="gsl:Gasu_16900"/>
<name>M2XL93_GALSU</name>
<keyword evidence="8" id="KW-0378">Hydrolase</keyword>
<dbReference type="FunFam" id="3.60.20.10:FF:000007">
    <property type="entry name" value="Proteasome subunit alpha type"/>
    <property type="match status" value="1"/>
</dbReference>
<dbReference type="CDD" id="cd03751">
    <property type="entry name" value="proteasome_alpha_type_3"/>
    <property type="match status" value="1"/>
</dbReference>
<dbReference type="InterPro" id="IPR001353">
    <property type="entry name" value="Proteasome_sua/b"/>
</dbReference>
<protein>
    <recommendedName>
        <fullName evidence="6">Proteasome subunit alpha type</fullName>
    </recommendedName>
</protein>
<comment type="function">
    <text evidence="1">The proteasome is a multicatalytic proteinase complex which is characterized by its ability to cleave peptides with Arg, Phe, Tyr, Leu, and Glu adjacent to the leaving group at neutral or slightly basic pH. The proteasome has an ATP-dependent proteolytic activity.</text>
</comment>
<dbReference type="EMBL" id="KB454495">
    <property type="protein sequence ID" value="EME30922.1"/>
    <property type="molecule type" value="Genomic_DNA"/>
</dbReference>
<dbReference type="GO" id="GO:0005634">
    <property type="term" value="C:nucleus"/>
    <property type="evidence" value="ECO:0007669"/>
    <property type="project" value="UniProtKB-SubCell"/>
</dbReference>
<evidence type="ECO:0000256" key="1">
    <source>
        <dbReference type="ARBA" id="ARBA00002000"/>
    </source>
</evidence>
<gene>
    <name evidence="8" type="ORF">Gasu_16900</name>
</gene>
<dbReference type="Pfam" id="PF00227">
    <property type="entry name" value="Proteasome"/>
    <property type="match status" value="1"/>
</dbReference>
<comment type="subunit">
    <text evidence="6">The 26S proteasome consists of a 20S proteasome core and two 19S regulatory subunits.</text>
</comment>
<dbReference type="InterPro" id="IPR029055">
    <property type="entry name" value="Ntn_hydrolases_N"/>
</dbReference>
<evidence type="ECO:0000256" key="2">
    <source>
        <dbReference type="ARBA" id="ARBA00022490"/>
    </source>
</evidence>
<dbReference type="RefSeq" id="XP_005707442.1">
    <property type="nucleotide sequence ID" value="XM_005707385.1"/>
</dbReference>
<accession>M2XL93</accession>
<reference evidence="9" key="1">
    <citation type="journal article" date="2013" name="Science">
        <title>Gene transfer from bacteria and archaea facilitated evolution of an extremophilic eukaryote.</title>
        <authorList>
            <person name="Schonknecht G."/>
            <person name="Chen W.H."/>
            <person name="Ternes C.M."/>
            <person name="Barbier G.G."/>
            <person name="Shrestha R.P."/>
            <person name="Stanke M."/>
            <person name="Brautigam A."/>
            <person name="Baker B.J."/>
            <person name="Banfield J.F."/>
            <person name="Garavito R.M."/>
            <person name="Carr K."/>
            <person name="Wilkerson C."/>
            <person name="Rensing S.A."/>
            <person name="Gagneul D."/>
            <person name="Dickenson N.E."/>
            <person name="Oesterhelt C."/>
            <person name="Lercher M.J."/>
            <person name="Weber A.P."/>
        </authorList>
    </citation>
    <scope>NUCLEOTIDE SEQUENCE [LARGE SCALE GENOMIC DNA]</scope>
    <source>
        <strain evidence="9">074W</strain>
    </source>
</reference>
<evidence type="ECO:0000256" key="6">
    <source>
        <dbReference type="RuleBase" id="RU000551"/>
    </source>
</evidence>
<comment type="similarity">
    <text evidence="5 6">Belongs to the peptidase T1A family.</text>
</comment>
<dbReference type="PANTHER" id="PTHR11599">
    <property type="entry name" value="PROTEASOME SUBUNIT ALPHA/BETA"/>
    <property type="match status" value="1"/>
</dbReference>
<dbReference type="GO" id="GO:0006511">
    <property type="term" value="P:ubiquitin-dependent protein catabolic process"/>
    <property type="evidence" value="ECO:0007669"/>
    <property type="project" value="InterPro"/>
</dbReference>
<dbReference type="SUPFAM" id="SSF56235">
    <property type="entry name" value="N-terminal nucleophile aminohydrolases (Ntn hydrolases)"/>
    <property type="match status" value="1"/>
</dbReference>
<dbReference type="GeneID" id="17089617"/>
<dbReference type="PROSITE" id="PS00388">
    <property type="entry name" value="PROTEASOME_ALPHA_1"/>
    <property type="match status" value="1"/>
</dbReference>
<keyword evidence="2 6" id="KW-0963">Cytoplasm</keyword>
<dbReference type="OMA" id="RVSMYMH"/>
<feature type="domain" description="Proteasome alpha-type subunits" evidence="7">
    <location>
        <begin position="52"/>
        <end position="74"/>
    </location>
</feature>
<dbReference type="eggNOG" id="KOG0184">
    <property type="taxonomic scope" value="Eukaryota"/>
</dbReference>
<dbReference type="InterPro" id="IPR050115">
    <property type="entry name" value="Proteasome_alpha"/>
</dbReference>
<keyword evidence="4 6" id="KW-0539">Nucleus</keyword>